<comment type="caution">
    <text evidence="1">The sequence shown here is derived from an EMBL/GenBank/DDBJ whole genome shotgun (WGS) entry which is preliminary data.</text>
</comment>
<proteinExistence type="predicted"/>
<protein>
    <submittedName>
        <fullName evidence="1">Uncharacterized protein</fullName>
    </submittedName>
</protein>
<keyword evidence="2" id="KW-1185">Reference proteome</keyword>
<gene>
    <name evidence="1" type="ORF">M9H77_10366</name>
</gene>
<dbReference type="EMBL" id="CM044702">
    <property type="protein sequence ID" value="KAI5679416.1"/>
    <property type="molecule type" value="Genomic_DNA"/>
</dbReference>
<sequence length="462" mass="52263">MEGNMDDDIGPRILEFLLRQPLEKPLLNSLIKVLPLPNDNPDIKRILLLRKIEFEISKGHVSESILDCLEKYEELDFQNGVEQHSESMKVAYCAVAVACTVRFLKSKGGHSNYEYFEAVKRIWRGKVCKMEKAENVALISQELLIWKRELENALWNDSACDNVLQRTKEMDPVGAVRAFVHEEQEKMGPSFLEFLAQKVRINDTLRKLLYDASNANLGQAGEKKENLATPADHESGPSDGNTGHKETVLSRRQNIALNCTRGPRSGTSGGSKNADTGNFEVDPSGKHCDLLPTPNLNEVQEDLREKENARKETVAQTKASDDPSFVESSKAVQANKEDLSTHCKDVRNNAPKRSLMESNTTARTNEWDESLDDKPDIPPSGKRSRLPSPEGLLVSPLKESEANKFMKRRRPKRWSTLEEETLRSAVDKYGSGSWKLILMANREVFGERTQVDLKDKWRNMTR</sequence>
<dbReference type="Proteomes" id="UP001060085">
    <property type="component" value="Linkage Group LG02"/>
</dbReference>
<name>A0ACC0C3E7_CATRO</name>
<reference evidence="2" key="1">
    <citation type="journal article" date="2023" name="Nat. Plants">
        <title>Single-cell RNA sequencing provides a high-resolution roadmap for understanding the multicellular compartmentation of specialized metabolism.</title>
        <authorList>
            <person name="Sun S."/>
            <person name="Shen X."/>
            <person name="Li Y."/>
            <person name="Li Y."/>
            <person name="Wang S."/>
            <person name="Li R."/>
            <person name="Zhang H."/>
            <person name="Shen G."/>
            <person name="Guo B."/>
            <person name="Wei J."/>
            <person name="Xu J."/>
            <person name="St-Pierre B."/>
            <person name="Chen S."/>
            <person name="Sun C."/>
        </authorList>
    </citation>
    <scope>NUCLEOTIDE SEQUENCE [LARGE SCALE GENOMIC DNA]</scope>
</reference>
<evidence type="ECO:0000313" key="1">
    <source>
        <dbReference type="EMBL" id="KAI5679416.1"/>
    </source>
</evidence>
<accession>A0ACC0C3E7</accession>
<organism evidence="1 2">
    <name type="scientific">Catharanthus roseus</name>
    <name type="common">Madagascar periwinkle</name>
    <name type="synonym">Vinca rosea</name>
    <dbReference type="NCBI Taxonomy" id="4058"/>
    <lineage>
        <taxon>Eukaryota</taxon>
        <taxon>Viridiplantae</taxon>
        <taxon>Streptophyta</taxon>
        <taxon>Embryophyta</taxon>
        <taxon>Tracheophyta</taxon>
        <taxon>Spermatophyta</taxon>
        <taxon>Magnoliopsida</taxon>
        <taxon>eudicotyledons</taxon>
        <taxon>Gunneridae</taxon>
        <taxon>Pentapetalae</taxon>
        <taxon>asterids</taxon>
        <taxon>lamiids</taxon>
        <taxon>Gentianales</taxon>
        <taxon>Apocynaceae</taxon>
        <taxon>Rauvolfioideae</taxon>
        <taxon>Vinceae</taxon>
        <taxon>Catharanthinae</taxon>
        <taxon>Catharanthus</taxon>
    </lineage>
</organism>
<evidence type="ECO:0000313" key="2">
    <source>
        <dbReference type="Proteomes" id="UP001060085"/>
    </source>
</evidence>